<dbReference type="OrthoDB" id="7949219at2"/>
<dbReference type="Gene3D" id="3.40.430.10">
    <property type="entry name" value="Dihydrofolate Reductase, subunit A"/>
    <property type="match status" value="1"/>
</dbReference>
<dbReference type="EMBL" id="VIRS01000003">
    <property type="protein sequence ID" value="TQS45878.1"/>
    <property type="molecule type" value="Genomic_DNA"/>
</dbReference>
<protein>
    <submittedName>
        <fullName evidence="2">Dihydrofolate reductase</fullName>
    </submittedName>
</protein>
<dbReference type="InterPro" id="IPR024072">
    <property type="entry name" value="DHFR-like_dom_sf"/>
</dbReference>
<dbReference type="InterPro" id="IPR002734">
    <property type="entry name" value="RibDG_C"/>
</dbReference>
<dbReference type="RefSeq" id="WP_142703285.1">
    <property type="nucleotide sequence ID" value="NZ_VIRS01000003.1"/>
</dbReference>
<evidence type="ECO:0000313" key="2">
    <source>
        <dbReference type="EMBL" id="TQS45878.1"/>
    </source>
</evidence>
<dbReference type="GO" id="GO:0009231">
    <property type="term" value="P:riboflavin biosynthetic process"/>
    <property type="evidence" value="ECO:0007669"/>
    <property type="project" value="InterPro"/>
</dbReference>
<evidence type="ECO:0000313" key="3">
    <source>
        <dbReference type="Proteomes" id="UP000317982"/>
    </source>
</evidence>
<comment type="caution">
    <text evidence="2">The sequence shown here is derived from an EMBL/GenBank/DDBJ whole genome shotgun (WGS) entry which is preliminary data.</text>
</comment>
<dbReference type="SUPFAM" id="SSF53597">
    <property type="entry name" value="Dihydrofolate reductase-like"/>
    <property type="match status" value="1"/>
</dbReference>
<feature type="domain" description="Bacterial bifunctional deaminase-reductase C-terminal" evidence="1">
    <location>
        <begin position="2"/>
        <end position="168"/>
    </location>
</feature>
<accession>A0A545AX40</accession>
<dbReference type="InParanoid" id="A0A545AX40"/>
<reference evidence="2 3" key="1">
    <citation type="submission" date="2019-07" db="EMBL/GenBank/DDBJ databases">
        <title>Cryptosporangium phraense sp. nov., isolated from plant litter.</title>
        <authorList>
            <person name="Suriyachadkun C."/>
        </authorList>
    </citation>
    <scope>NUCLEOTIDE SEQUENCE [LARGE SCALE GENOMIC DNA]</scope>
    <source>
        <strain evidence="2 3">A-T 5661</strain>
    </source>
</reference>
<gene>
    <name evidence="2" type="ORF">FL583_05070</name>
</gene>
<organism evidence="2 3">
    <name type="scientific">Cryptosporangium phraense</name>
    <dbReference type="NCBI Taxonomy" id="2593070"/>
    <lineage>
        <taxon>Bacteria</taxon>
        <taxon>Bacillati</taxon>
        <taxon>Actinomycetota</taxon>
        <taxon>Actinomycetes</taxon>
        <taxon>Cryptosporangiales</taxon>
        <taxon>Cryptosporangiaceae</taxon>
        <taxon>Cryptosporangium</taxon>
    </lineage>
</organism>
<name>A0A545AX40_9ACTN</name>
<sequence>MTLVVSTLVSLDGVVESPWQWAMFDDAARQHSLDELASYDAFLLGRRAYDDLSRSWAPLSGDPYIDAINAMPKWIVTHRADDLGWNSRALTGDPISSIAALKEASVRLIKYGVSDVDTDLIRGRLVDRYDFIYSPTAVGAGRRLFENVDTTGLSLSLTDSLRFPNGAVKLHYETAYA</sequence>
<dbReference type="AlphaFoldDB" id="A0A545AX40"/>
<dbReference type="Proteomes" id="UP000317982">
    <property type="component" value="Unassembled WGS sequence"/>
</dbReference>
<keyword evidence="3" id="KW-1185">Reference proteome</keyword>
<dbReference type="Pfam" id="PF01872">
    <property type="entry name" value="RibD_C"/>
    <property type="match status" value="1"/>
</dbReference>
<proteinExistence type="predicted"/>
<evidence type="ECO:0000259" key="1">
    <source>
        <dbReference type="Pfam" id="PF01872"/>
    </source>
</evidence>
<dbReference type="GO" id="GO:0008703">
    <property type="term" value="F:5-amino-6-(5-phosphoribosylamino)uracil reductase activity"/>
    <property type="evidence" value="ECO:0007669"/>
    <property type="project" value="InterPro"/>
</dbReference>